<dbReference type="FunCoup" id="J4I0T4">
    <property type="interactions" value="352"/>
</dbReference>
<dbReference type="SUPFAM" id="SSF89550">
    <property type="entry name" value="PHP domain-like"/>
    <property type="match status" value="1"/>
</dbReference>
<dbReference type="AlphaFoldDB" id="J4I0T4"/>
<dbReference type="InterPro" id="IPR016195">
    <property type="entry name" value="Pol/histidinol_Pase-like"/>
</dbReference>
<feature type="compositionally biased region" description="Basic residues" evidence="4">
    <location>
        <begin position="372"/>
        <end position="384"/>
    </location>
</feature>
<dbReference type="InParanoid" id="J4I0T4"/>
<evidence type="ECO:0000313" key="5">
    <source>
        <dbReference type="EMBL" id="CCM05297.1"/>
    </source>
</evidence>
<dbReference type="OrthoDB" id="17948at2759"/>
<comment type="similarity">
    <text evidence="2">Belongs to the eukaryotic/archaeal RNase P protein component 3 family.</text>
</comment>
<sequence length="384" mass="40977">MFFDLSVPVPPISSRPGPSQGPSKKGKEKQQANAASVVYTPAQISAIENRLDLLVHLGYTVFAFNQSVQRKVDPKNHVNVLDPLLAQLRKREGVALLKRLTIVLDEESEKGFGLTNQNTALFASYDLLALLPTTLGTFSQACLTHTQPSPLTTHIIALPLTLPRLPFHLKHTLVRTALKNGAVFEIAYAGALGSESDVSGGSGEGSASARRNWWAAAREVVRVTKGKGILVSGGVVNDADLRAPRDVANLITVLGLAQNIAHDASTKVPQSLILRAQTRRTYRAVLSEPKVVIPGAVVPESASQPPTLPPPTIDANILSDPTMSTPPATISQPQQSDASEVGGKKRTRDESQGAGAPLNKAAADDEKDGSGRKRKKKKLKEGNF</sequence>
<evidence type="ECO:0000256" key="1">
    <source>
        <dbReference type="ARBA" id="ARBA00004123"/>
    </source>
</evidence>
<dbReference type="GO" id="GO:0005655">
    <property type="term" value="C:nucleolar ribonuclease P complex"/>
    <property type="evidence" value="ECO:0007669"/>
    <property type="project" value="TreeGrafter"/>
</dbReference>
<reference evidence="5 6" key="1">
    <citation type="journal article" date="2012" name="Appl. Environ. Microbiol.">
        <title>Short-read sequencing for genomic analysis of the brown rot fungus Fibroporia radiculosa.</title>
        <authorList>
            <person name="Tang J.D."/>
            <person name="Perkins A.D."/>
            <person name="Sonstegard T.S."/>
            <person name="Schroeder S.G."/>
            <person name="Burgess S.C."/>
            <person name="Diehl S.V."/>
        </authorList>
    </citation>
    <scope>NUCLEOTIDE SEQUENCE [LARGE SCALE GENOMIC DNA]</scope>
    <source>
        <strain evidence="5 6">TFFH 294</strain>
    </source>
</reference>
<accession>J4I0T4</accession>
<evidence type="ECO:0000256" key="4">
    <source>
        <dbReference type="SAM" id="MobiDB-lite"/>
    </source>
</evidence>
<evidence type="ECO:0000256" key="2">
    <source>
        <dbReference type="ARBA" id="ARBA00007331"/>
    </source>
</evidence>
<keyword evidence="6" id="KW-1185">Reference proteome</keyword>
<feature type="compositionally biased region" description="Polar residues" evidence="4">
    <location>
        <begin position="319"/>
        <end position="338"/>
    </location>
</feature>
<evidence type="ECO:0000256" key="3">
    <source>
        <dbReference type="ARBA" id="ARBA00022694"/>
    </source>
</evidence>
<dbReference type="PANTHER" id="PTHR13031">
    <property type="entry name" value="RIBONUCLEASE P SUBUNIT P30"/>
    <property type="match status" value="1"/>
</dbReference>
<protein>
    <recommendedName>
        <fullName evidence="7">PHP domain-like protein</fullName>
    </recommendedName>
</protein>
<organism evidence="5 6">
    <name type="scientific">Fibroporia radiculosa</name>
    <dbReference type="NCBI Taxonomy" id="599839"/>
    <lineage>
        <taxon>Eukaryota</taxon>
        <taxon>Fungi</taxon>
        <taxon>Dikarya</taxon>
        <taxon>Basidiomycota</taxon>
        <taxon>Agaricomycotina</taxon>
        <taxon>Agaricomycetes</taxon>
        <taxon>Polyporales</taxon>
        <taxon>Fibroporiaceae</taxon>
        <taxon>Fibroporia</taxon>
    </lineage>
</organism>
<dbReference type="GO" id="GO:0003723">
    <property type="term" value="F:RNA binding"/>
    <property type="evidence" value="ECO:0007669"/>
    <property type="project" value="TreeGrafter"/>
</dbReference>
<dbReference type="Proteomes" id="UP000006352">
    <property type="component" value="Unassembled WGS sequence"/>
</dbReference>
<proteinExistence type="inferred from homology"/>
<dbReference type="Pfam" id="PF01876">
    <property type="entry name" value="RNase_P_p30"/>
    <property type="match status" value="1"/>
</dbReference>
<dbReference type="PANTHER" id="PTHR13031:SF0">
    <property type="entry name" value="RIBONUCLEASE P PROTEIN SUBUNIT P30"/>
    <property type="match status" value="1"/>
</dbReference>
<dbReference type="HOGENOM" id="CLU_041468_0_0_1"/>
<feature type="region of interest" description="Disordered" evidence="4">
    <location>
        <begin position="297"/>
        <end position="384"/>
    </location>
</feature>
<keyword evidence="3" id="KW-0819">tRNA processing</keyword>
<evidence type="ECO:0008006" key="7">
    <source>
        <dbReference type="Google" id="ProtNLM"/>
    </source>
</evidence>
<feature type="region of interest" description="Disordered" evidence="4">
    <location>
        <begin position="1"/>
        <end position="32"/>
    </location>
</feature>
<dbReference type="GeneID" id="24100208"/>
<comment type="subcellular location">
    <subcellularLocation>
        <location evidence="1">Nucleus</location>
    </subcellularLocation>
</comment>
<dbReference type="InterPro" id="IPR002738">
    <property type="entry name" value="RNase_P_p30"/>
</dbReference>
<dbReference type="RefSeq" id="XP_012184580.1">
    <property type="nucleotide sequence ID" value="XM_012329190.1"/>
</dbReference>
<dbReference type="Gene3D" id="3.20.20.140">
    <property type="entry name" value="Metal-dependent hydrolases"/>
    <property type="match status" value="1"/>
</dbReference>
<dbReference type="EMBL" id="HE797185">
    <property type="protein sequence ID" value="CCM05297.1"/>
    <property type="molecule type" value="Genomic_DNA"/>
</dbReference>
<gene>
    <name evidence="5" type="ORF">FIBRA_07511</name>
</gene>
<name>J4I0T4_9APHY</name>
<dbReference type="GO" id="GO:0008033">
    <property type="term" value="P:tRNA processing"/>
    <property type="evidence" value="ECO:0007669"/>
    <property type="project" value="UniProtKB-KW"/>
</dbReference>
<feature type="compositionally biased region" description="Basic and acidic residues" evidence="4">
    <location>
        <begin position="362"/>
        <end position="371"/>
    </location>
</feature>
<dbReference type="STRING" id="599839.J4I0T4"/>
<evidence type="ECO:0000313" key="6">
    <source>
        <dbReference type="Proteomes" id="UP000006352"/>
    </source>
</evidence>